<dbReference type="EMBL" id="JAOL01000113">
    <property type="protein sequence ID" value="EUA90027.1"/>
    <property type="molecule type" value="Genomic_DNA"/>
</dbReference>
<proteinExistence type="predicted"/>
<gene>
    <name evidence="1" type="ORF">I551_3534</name>
</gene>
<accession>A0ABP3AIV2</accession>
<protein>
    <submittedName>
        <fullName evidence="1">Uncharacterized protein</fullName>
    </submittedName>
</protein>
<reference evidence="1 2" key="1">
    <citation type="submission" date="2014-01" db="EMBL/GenBank/DDBJ databases">
        <authorList>
            <person name="Dobos K."/>
            <person name="Lenaerts A."/>
            <person name="Ordway D."/>
            <person name="DeGroote M.A."/>
            <person name="Parker T."/>
            <person name="Sizemore C."/>
            <person name="Tallon L.J."/>
            <person name="Sadzewicz L.K."/>
            <person name="Sengamalay N."/>
            <person name="Fraser C.M."/>
            <person name="Hine E."/>
            <person name="Shefchek K.A."/>
            <person name="Das S.P."/>
            <person name="Tettelin H."/>
        </authorList>
    </citation>
    <scope>NUCLEOTIDE SEQUENCE [LARGE SCALE GENOMIC DNA]</scope>
    <source>
        <strain evidence="1 2">Harvey</strain>
    </source>
</reference>
<evidence type="ECO:0000313" key="1">
    <source>
        <dbReference type="EMBL" id="EUA90027.1"/>
    </source>
</evidence>
<organism evidence="1 2">
    <name type="scientific">Mycobacterium ulcerans str. Harvey</name>
    <dbReference type="NCBI Taxonomy" id="1299332"/>
    <lineage>
        <taxon>Bacteria</taxon>
        <taxon>Bacillati</taxon>
        <taxon>Actinomycetota</taxon>
        <taxon>Actinomycetes</taxon>
        <taxon>Mycobacteriales</taxon>
        <taxon>Mycobacteriaceae</taxon>
        <taxon>Mycobacterium</taxon>
        <taxon>Mycobacterium ulcerans group</taxon>
    </lineage>
</organism>
<keyword evidence="2" id="KW-1185">Reference proteome</keyword>
<comment type="caution">
    <text evidence="1">The sequence shown here is derived from an EMBL/GenBank/DDBJ whole genome shotgun (WGS) entry which is preliminary data.</text>
</comment>
<sequence length="55" mass="5563">MECNAHDGRDGVMAMAGASVVHPPAAAEVEYLSGCLPAAGEASSIITPRHPDCAK</sequence>
<dbReference type="Proteomes" id="UP000020681">
    <property type="component" value="Unassembled WGS sequence"/>
</dbReference>
<evidence type="ECO:0000313" key="2">
    <source>
        <dbReference type="Proteomes" id="UP000020681"/>
    </source>
</evidence>
<name>A0ABP3AIV2_MYCUL</name>